<dbReference type="PANTHER" id="PTHR43692">
    <property type="entry name" value="UDP-N-ACETYLMURAMOYLALANINE--D-GLUTAMATE LIGASE"/>
    <property type="match status" value="1"/>
</dbReference>
<dbReference type="GO" id="GO:0008764">
    <property type="term" value="F:UDP-N-acetylmuramoylalanine-D-glutamate ligase activity"/>
    <property type="evidence" value="ECO:0007669"/>
    <property type="project" value="UniProtKB-UniRule"/>
</dbReference>
<evidence type="ECO:0000256" key="4">
    <source>
        <dbReference type="ARBA" id="ARBA00010416"/>
    </source>
</evidence>
<dbReference type="GO" id="GO:0009252">
    <property type="term" value="P:peptidoglycan biosynthetic process"/>
    <property type="evidence" value="ECO:0007669"/>
    <property type="project" value="UniProtKB-UniRule"/>
</dbReference>
<dbReference type="STRING" id="1122146.IV53_GL000931"/>
<sequence>MMKNITTYQNKNVLVLGLGKSGLAAADLLNKLGANVTINDFKVPEDLSIVHQLEEQGMKVVLGSHPLELLEQCELMVKNPGIPYTNPLVAAAQKQGLTIITEPELAFMVSKAPVIAVTGTNGKTTTTTLITAMLNQNRSQGHAYAVGNIGVPASEIAQKATADDVLVFEMSSFQLMGIQTFRPKIAVLTNLYEAHTDYHGSRDNYVAAKQRILMNQTDEDYFVANFDQAEVRAIAENSAAEVVSFSRKDTADAMVKDGAIYYKNEKIIAVAELRLPGLHNLENALAATSVAKLMGVATADIVEVLSTFTGVRHRTQYVTTIAGRKFYNDSKATNMEATKQALTGFSKNVILLAGGLDRGFTFDALVPDLKNKVKALVVFGETADLLAQAGETAQVADIIYTKDAQTAVKAAYQLSQPEDVILLSPACASWDQWKNFEIRGDKYIEAIEELKTEVEEV</sequence>
<comment type="catalytic activity">
    <reaction evidence="16 17 18">
        <text>UDP-N-acetyl-alpha-D-muramoyl-L-alanine + D-glutamate + ATP = UDP-N-acetyl-alpha-D-muramoyl-L-alanyl-D-glutamate + ADP + phosphate + H(+)</text>
        <dbReference type="Rhea" id="RHEA:16429"/>
        <dbReference type="ChEBI" id="CHEBI:15378"/>
        <dbReference type="ChEBI" id="CHEBI:29986"/>
        <dbReference type="ChEBI" id="CHEBI:30616"/>
        <dbReference type="ChEBI" id="CHEBI:43474"/>
        <dbReference type="ChEBI" id="CHEBI:83898"/>
        <dbReference type="ChEBI" id="CHEBI:83900"/>
        <dbReference type="ChEBI" id="CHEBI:456216"/>
        <dbReference type="EC" id="6.3.2.9"/>
    </reaction>
</comment>
<evidence type="ECO:0000256" key="9">
    <source>
        <dbReference type="ARBA" id="ARBA00022741"/>
    </source>
</evidence>
<dbReference type="HAMAP" id="MF_00639">
    <property type="entry name" value="MurD"/>
    <property type="match status" value="1"/>
</dbReference>
<dbReference type="EMBL" id="JQBZ01000025">
    <property type="protein sequence ID" value="KRN88961.1"/>
    <property type="molecule type" value="Genomic_DNA"/>
</dbReference>
<keyword evidence="10 17" id="KW-0067">ATP-binding</keyword>
<keyword evidence="8 17" id="KW-0436">Ligase</keyword>
<dbReference type="GO" id="GO:0008360">
    <property type="term" value="P:regulation of cell shape"/>
    <property type="evidence" value="ECO:0007669"/>
    <property type="project" value="UniProtKB-KW"/>
</dbReference>
<evidence type="ECO:0000256" key="6">
    <source>
        <dbReference type="ARBA" id="ARBA00015655"/>
    </source>
</evidence>
<evidence type="ECO:0000256" key="1">
    <source>
        <dbReference type="ARBA" id="ARBA00002734"/>
    </source>
</evidence>
<dbReference type="PATRIC" id="fig|1122146.4.peg.966"/>
<dbReference type="SUPFAM" id="SSF51984">
    <property type="entry name" value="MurCD N-terminal domain"/>
    <property type="match status" value="1"/>
</dbReference>
<proteinExistence type="inferred from homology"/>
<dbReference type="GO" id="GO:0005524">
    <property type="term" value="F:ATP binding"/>
    <property type="evidence" value="ECO:0007669"/>
    <property type="project" value="UniProtKB-UniRule"/>
</dbReference>
<dbReference type="UniPathway" id="UPA00219"/>
<keyword evidence="7 17" id="KW-0963">Cytoplasm</keyword>
<comment type="similarity">
    <text evidence="4 17">Belongs to the MurCDEF family.</text>
</comment>
<dbReference type="SUPFAM" id="SSF53623">
    <property type="entry name" value="MurD-like peptide ligases, catalytic domain"/>
    <property type="match status" value="1"/>
</dbReference>
<comment type="pathway">
    <text evidence="3 17 18">Cell wall biogenesis; peptidoglycan biosynthesis.</text>
</comment>
<evidence type="ECO:0000256" key="18">
    <source>
        <dbReference type="RuleBase" id="RU003664"/>
    </source>
</evidence>
<evidence type="ECO:0000256" key="10">
    <source>
        <dbReference type="ARBA" id="ARBA00022840"/>
    </source>
</evidence>
<dbReference type="Gene3D" id="3.40.50.720">
    <property type="entry name" value="NAD(P)-binding Rossmann-like Domain"/>
    <property type="match status" value="1"/>
</dbReference>
<dbReference type="SUPFAM" id="SSF53244">
    <property type="entry name" value="MurD-like peptide ligases, peptide-binding domain"/>
    <property type="match status" value="1"/>
</dbReference>
<reference evidence="21 22" key="1">
    <citation type="journal article" date="2015" name="Genome Announc.">
        <title>Expanding the biotechnology potential of lactobacilli through comparative genomics of 213 strains and associated genera.</title>
        <authorList>
            <person name="Sun Z."/>
            <person name="Harris H.M."/>
            <person name="McCann A."/>
            <person name="Guo C."/>
            <person name="Argimon S."/>
            <person name="Zhang W."/>
            <person name="Yang X."/>
            <person name="Jeffery I.B."/>
            <person name="Cooney J.C."/>
            <person name="Kagawa T.F."/>
            <person name="Liu W."/>
            <person name="Song Y."/>
            <person name="Salvetti E."/>
            <person name="Wrobel A."/>
            <person name="Rasinkangas P."/>
            <person name="Parkhill J."/>
            <person name="Rea M.C."/>
            <person name="O'Sullivan O."/>
            <person name="Ritari J."/>
            <person name="Douillard F.P."/>
            <person name="Paul Ross R."/>
            <person name="Yang R."/>
            <person name="Briner A.E."/>
            <person name="Felis G.E."/>
            <person name="de Vos W.M."/>
            <person name="Barrangou R."/>
            <person name="Klaenhammer T.R."/>
            <person name="Caufield P.W."/>
            <person name="Cui Y."/>
            <person name="Zhang H."/>
            <person name="O'Toole P.W."/>
        </authorList>
    </citation>
    <scope>NUCLEOTIDE SEQUENCE [LARGE SCALE GENOMIC DNA]</scope>
    <source>
        <strain evidence="21 22">DSM 22408</strain>
    </source>
</reference>
<keyword evidence="22" id="KW-1185">Reference proteome</keyword>
<evidence type="ECO:0000256" key="2">
    <source>
        <dbReference type="ARBA" id="ARBA00004496"/>
    </source>
</evidence>
<protein>
    <recommendedName>
        <fullName evidence="6 17">UDP-N-acetylmuramoylalanine--D-glutamate ligase</fullName>
        <ecNumber evidence="5 17">6.3.2.9</ecNumber>
    </recommendedName>
    <alternativeName>
        <fullName evidence="15 17">D-glutamic acid-adding enzyme</fullName>
    </alternativeName>
    <alternativeName>
        <fullName evidence="14 17">UDP-N-acetylmuramoyl-L-alanyl-D-glutamate synthetase</fullName>
    </alternativeName>
</protein>
<evidence type="ECO:0000313" key="22">
    <source>
        <dbReference type="Proteomes" id="UP000051500"/>
    </source>
</evidence>
<dbReference type="EC" id="6.3.2.9" evidence="5 17"/>
<dbReference type="InterPro" id="IPR004101">
    <property type="entry name" value="Mur_ligase_C"/>
</dbReference>
<comment type="subcellular location">
    <subcellularLocation>
        <location evidence="2 17 18">Cytoplasm</location>
    </subcellularLocation>
</comment>
<keyword evidence="11 17" id="KW-0133">Cell shape</keyword>
<evidence type="ECO:0000256" key="16">
    <source>
        <dbReference type="ARBA" id="ARBA00047632"/>
    </source>
</evidence>
<dbReference type="InterPro" id="IPR036565">
    <property type="entry name" value="Mur-like_cat_sf"/>
</dbReference>
<evidence type="ECO:0000256" key="5">
    <source>
        <dbReference type="ARBA" id="ARBA00012212"/>
    </source>
</evidence>
<dbReference type="GO" id="GO:0051301">
    <property type="term" value="P:cell division"/>
    <property type="evidence" value="ECO:0007669"/>
    <property type="project" value="UniProtKB-KW"/>
</dbReference>
<comment type="caution">
    <text evidence="21">The sequence shown here is derived from an EMBL/GenBank/DDBJ whole genome shotgun (WGS) entry which is preliminary data.</text>
</comment>
<dbReference type="Pfam" id="PF08245">
    <property type="entry name" value="Mur_ligase_M"/>
    <property type="match status" value="1"/>
</dbReference>
<keyword evidence="17 18" id="KW-0132">Cell division</keyword>
<name>A0A0R2KI22_9LACO</name>
<evidence type="ECO:0000256" key="8">
    <source>
        <dbReference type="ARBA" id="ARBA00022598"/>
    </source>
</evidence>
<dbReference type="NCBIfam" id="TIGR01087">
    <property type="entry name" value="murD"/>
    <property type="match status" value="1"/>
</dbReference>
<comment type="function">
    <text evidence="1 17 18">Cell wall formation. Catalyzes the addition of glutamate to the nucleotide precursor UDP-N-acetylmuramoyl-L-alanine (UMA).</text>
</comment>
<dbReference type="AlphaFoldDB" id="A0A0R2KI22"/>
<keyword evidence="13 17" id="KW-0961">Cell wall biogenesis/degradation</keyword>
<dbReference type="Proteomes" id="UP000051500">
    <property type="component" value="Unassembled WGS sequence"/>
</dbReference>
<dbReference type="PANTHER" id="PTHR43692:SF1">
    <property type="entry name" value="UDP-N-ACETYLMURAMOYLALANINE--D-GLUTAMATE LIGASE"/>
    <property type="match status" value="1"/>
</dbReference>
<dbReference type="GO" id="GO:0005737">
    <property type="term" value="C:cytoplasm"/>
    <property type="evidence" value="ECO:0007669"/>
    <property type="project" value="UniProtKB-SubCell"/>
</dbReference>
<evidence type="ECO:0000256" key="11">
    <source>
        <dbReference type="ARBA" id="ARBA00022960"/>
    </source>
</evidence>
<dbReference type="InterPro" id="IPR005762">
    <property type="entry name" value="MurD"/>
</dbReference>
<organism evidence="21 22">
    <name type="scientific">Ligilactobacillus ceti DSM 22408</name>
    <dbReference type="NCBI Taxonomy" id="1122146"/>
    <lineage>
        <taxon>Bacteria</taxon>
        <taxon>Bacillati</taxon>
        <taxon>Bacillota</taxon>
        <taxon>Bacilli</taxon>
        <taxon>Lactobacillales</taxon>
        <taxon>Lactobacillaceae</taxon>
        <taxon>Ligilactobacillus</taxon>
    </lineage>
</organism>
<dbReference type="Gene3D" id="3.40.1190.10">
    <property type="entry name" value="Mur-like, catalytic domain"/>
    <property type="match status" value="1"/>
</dbReference>
<evidence type="ECO:0000256" key="14">
    <source>
        <dbReference type="ARBA" id="ARBA00030398"/>
    </source>
</evidence>
<keyword evidence="12 17" id="KW-0573">Peptidoglycan synthesis</keyword>
<evidence type="ECO:0000313" key="21">
    <source>
        <dbReference type="EMBL" id="KRN88961.1"/>
    </source>
</evidence>
<feature type="domain" description="Mur ligase C-terminal" evidence="19">
    <location>
        <begin position="313"/>
        <end position="427"/>
    </location>
</feature>
<dbReference type="Gene3D" id="3.90.190.20">
    <property type="entry name" value="Mur ligase, C-terminal domain"/>
    <property type="match status" value="1"/>
</dbReference>
<evidence type="ECO:0000259" key="20">
    <source>
        <dbReference type="Pfam" id="PF08245"/>
    </source>
</evidence>
<evidence type="ECO:0000256" key="3">
    <source>
        <dbReference type="ARBA" id="ARBA00004752"/>
    </source>
</evidence>
<dbReference type="Pfam" id="PF21799">
    <property type="entry name" value="MurD-like_N"/>
    <property type="match status" value="1"/>
</dbReference>
<evidence type="ECO:0000259" key="19">
    <source>
        <dbReference type="Pfam" id="PF02875"/>
    </source>
</evidence>
<gene>
    <name evidence="17" type="primary">murD</name>
    <name evidence="21" type="ORF">IV53_GL000931</name>
</gene>
<evidence type="ECO:0000256" key="13">
    <source>
        <dbReference type="ARBA" id="ARBA00023316"/>
    </source>
</evidence>
<dbReference type="InterPro" id="IPR013221">
    <property type="entry name" value="Mur_ligase_cen"/>
</dbReference>
<evidence type="ECO:0000256" key="7">
    <source>
        <dbReference type="ARBA" id="ARBA00022490"/>
    </source>
</evidence>
<evidence type="ECO:0000256" key="17">
    <source>
        <dbReference type="HAMAP-Rule" id="MF_00639"/>
    </source>
</evidence>
<dbReference type="GO" id="GO:0071555">
    <property type="term" value="P:cell wall organization"/>
    <property type="evidence" value="ECO:0007669"/>
    <property type="project" value="UniProtKB-KW"/>
</dbReference>
<evidence type="ECO:0000256" key="15">
    <source>
        <dbReference type="ARBA" id="ARBA00032324"/>
    </source>
</evidence>
<accession>A0A0R2KI22</accession>
<dbReference type="InterPro" id="IPR036615">
    <property type="entry name" value="Mur_ligase_C_dom_sf"/>
</dbReference>
<evidence type="ECO:0000256" key="12">
    <source>
        <dbReference type="ARBA" id="ARBA00022984"/>
    </source>
</evidence>
<keyword evidence="9 17" id="KW-0547">Nucleotide-binding</keyword>
<keyword evidence="17 18" id="KW-0131">Cell cycle</keyword>
<dbReference type="eggNOG" id="COG0771">
    <property type="taxonomic scope" value="Bacteria"/>
</dbReference>
<feature type="domain" description="Mur ligase central" evidence="20">
    <location>
        <begin position="117"/>
        <end position="290"/>
    </location>
</feature>
<dbReference type="Pfam" id="PF02875">
    <property type="entry name" value="Mur_ligase_C"/>
    <property type="match status" value="1"/>
</dbReference>
<feature type="binding site" evidence="17">
    <location>
        <begin position="119"/>
        <end position="125"/>
    </location>
    <ligand>
        <name>ATP</name>
        <dbReference type="ChEBI" id="CHEBI:30616"/>
    </ligand>
</feature>